<evidence type="ECO:0000313" key="4">
    <source>
        <dbReference type="EMBL" id="ANH80854.1"/>
    </source>
</evidence>
<keyword evidence="5" id="KW-1185">Reference proteome</keyword>
<organism evidence="4 5">
    <name type="scientific">Niabella ginsenosidivorans</name>
    <dbReference type="NCBI Taxonomy" id="1176587"/>
    <lineage>
        <taxon>Bacteria</taxon>
        <taxon>Pseudomonadati</taxon>
        <taxon>Bacteroidota</taxon>
        <taxon>Chitinophagia</taxon>
        <taxon>Chitinophagales</taxon>
        <taxon>Chitinophagaceae</taxon>
        <taxon>Niabella</taxon>
    </lineage>
</organism>
<protein>
    <submittedName>
        <fullName evidence="4">Peptide-binding protein</fullName>
    </submittedName>
</protein>
<dbReference type="PROSITE" id="PS50002">
    <property type="entry name" value="SH3"/>
    <property type="match status" value="1"/>
</dbReference>
<feature type="domain" description="SH3" evidence="2">
    <location>
        <begin position="72"/>
        <end position="139"/>
    </location>
</feature>
<evidence type="ECO:0000256" key="1">
    <source>
        <dbReference type="ARBA" id="ARBA00022443"/>
    </source>
</evidence>
<dbReference type="OrthoDB" id="370541at2"/>
<dbReference type="Pfam" id="PF08239">
    <property type="entry name" value="SH3_3"/>
    <property type="match status" value="1"/>
</dbReference>
<proteinExistence type="predicted"/>
<dbReference type="SUPFAM" id="SSF50044">
    <property type="entry name" value="SH3-domain"/>
    <property type="match status" value="1"/>
</dbReference>
<dbReference type="SMART" id="SM00287">
    <property type="entry name" value="SH3b"/>
    <property type="match status" value="1"/>
</dbReference>
<dbReference type="Gene3D" id="2.30.30.40">
    <property type="entry name" value="SH3 Domains"/>
    <property type="match status" value="1"/>
</dbReference>
<dbReference type="InterPro" id="IPR003646">
    <property type="entry name" value="SH3-like_bac-type"/>
</dbReference>
<dbReference type="RefSeq" id="WP_067754053.1">
    <property type="nucleotide sequence ID" value="NZ_CP015772.1"/>
</dbReference>
<dbReference type="AlphaFoldDB" id="A0A1A9I2P8"/>
<keyword evidence="1" id="KW-0728">SH3 domain</keyword>
<evidence type="ECO:0000259" key="2">
    <source>
        <dbReference type="PROSITE" id="PS50002"/>
    </source>
</evidence>
<reference evidence="4 5" key="1">
    <citation type="submission" date="2016-05" db="EMBL/GenBank/DDBJ databases">
        <title>Niabella ginsenosidivorans BS26 whole genome sequencing.</title>
        <authorList>
            <person name="Im W.T."/>
            <person name="Siddiqi M.Z."/>
        </authorList>
    </citation>
    <scope>NUCLEOTIDE SEQUENCE [LARGE SCALE GENOMIC DNA]</scope>
    <source>
        <strain evidence="4 5">BS26</strain>
    </source>
</reference>
<dbReference type="Proteomes" id="UP000077667">
    <property type="component" value="Chromosome"/>
</dbReference>
<accession>A0A1A9I2P8</accession>
<dbReference type="EMBL" id="CP015772">
    <property type="protein sequence ID" value="ANH80854.1"/>
    <property type="molecule type" value="Genomic_DNA"/>
</dbReference>
<dbReference type="KEGG" id="nia:A8C56_07550"/>
<dbReference type="STRING" id="1176587.A8C56_07550"/>
<evidence type="ECO:0000313" key="5">
    <source>
        <dbReference type="Proteomes" id="UP000077667"/>
    </source>
</evidence>
<name>A0A1A9I2P8_9BACT</name>
<sequence>MALQDKYKALIDAANAAGVTNLAVREQDSVLYIDGDAPSGAVKDQLWDIYNQIDPNYASGDLVLNVNAKADPGSKVRVATQETALNIRKGPGTDQPIVGKAQKDEIITLISQANDQWASVRTDDGTEGYAYSQYLEPVA</sequence>
<gene>
    <name evidence="4" type="ORF">A8C56_07550</name>
</gene>
<dbReference type="InterPro" id="IPR036028">
    <property type="entry name" value="SH3-like_dom_sf"/>
</dbReference>
<evidence type="ECO:0000259" key="3">
    <source>
        <dbReference type="PROSITE" id="PS51781"/>
    </source>
</evidence>
<feature type="domain" description="SH3b" evidence="3">
    <location>
        <begin position="72"/>
        <end position="139"/>
    </location>
</feature>
<dbReference type="PROSITE" id="PS51781">
    <property type="entry name" value="SH3B"/>
    <property type="match status" value="1"/>
</dbReference>
<dbReference type="InterPro" id="IPR001452">
    <property type="entry name" value="SH3_domain"/>
</dbReference>